<dbReference type="AlphaFoldDB" id="A0A6I1ETA0"/>
<feature type="domain" description="YbhG-like alpha-helical hairpin" evidence="2">
    <location>
        <begin position="76"/>
        <end position="202"/>
    </location>
</feature>
<comment type="caution">
    <text evidence="3">The sequence shown here is derived from an EMBL/GenBank/DDBJ whole genome shotgun (WGS) entry which is preliminary data.</text>
</comment>
<dbReference type="PANTHER" id="PTHR30438">
    <property type="entry name" value="36 KDA ANTIGEN-RELATED"/>
    <property type="match status" value="1"/>
</dbReference>
<feature type="coiled-coil region" evidence="1">
    <location>
        <begin position="140"/>
        <end position="174"/>
    </location>
</feature>
<dbReference type="EMBL" id="WEHX01000006">
    <property type="protein sequence ID" value="KAB7662601.1"/>
    <property type="molecule type" value="Genomic_DNA"/>
</dbReference>
<dbReference type="GO" id="GO:0005886">
    <property type="term" value="C:plasma membrane"/>
    <property type="evidence" value="ECO:0007669"/>
    <property type="project" value="TreeGrafter"/>
</dbReference>
<dbReference type="Gene3D" id="1.10.287.470">
    <property type="entry name" value="Helix hairpin bin"/>
    <property type="match status" value="1"/>
</dbReference>
<keyword evidence="1" id="KW-0175">Coiled coil</keyword>
<accession>A0A6I1ETA0</accession>
<protein>
    <submittedName>
        <fullName evidence="3">HlyD family efflux transporter periplasmic adaptor subunit</fullName>
    </submittedName>
</protein>
<gene>
    <name evidence="3" type="ORF">GBM95_02265</name>
</gene>
<reference evidence="3 4" key="1">
    <citation type="submission" date="2019-10" db="EMBL/GenBank/DDBJ databases">
        <title>Genome diversity of Sutterella seckii.</title>
        <authorList>
            <person name="Chaplin A.V."/>
            <person name="Sokolova S.R."/>
            <person name="Mosin K.A."/>
            <person name="Ivanova E.L."/>
            <person name="Kochetkova T.O."/>
            <person name="Goltsov A.Y."/>
            <person name="Trofimov D.Y."/>
            <person name="Efimov B.A."/>
        </authorList>
    </citation>
    <scope>NUCLEOTIDE SEQUENCE [LARGE SCALE GENOMIC DNA]</scope>
    <source>
        <strain evidence="3 4">ASD393</strain>
    </source>
</reference>
<dbReference type="PANTHER" id="PTHR30438:SF2">
    <property type="entry name" value="MEMBRANE PROTEIN"/>
    <property type="match status" value="1"/>
</dbReference>
<evidence type="ECO:0000313" key="4">
    <source>
        <dbReference type="Proteomes" id="UP000430564"/>
    </source>
</evidence>
<dbReference type="Gene3D" id="2.40.30.170">
    <property type="match status" value="1"/>
</dbReference>
<dbReference type="Pfam" id="PF25881">
    <property type="entry name" value="HH_YBHG"/>
    <property type="match status" value="1"/>
</dbReference>
<dbReference type="SUPFAM" id="SSF111369">
    <property type="entry name" value="HlyD-like secretion proteins"/>
    <property type="match status" value="1"/>
</dbReference>
<evidence type="ECO:0000259" key="2">
    <source>
        <dbReference type="Pfam" id="PF25881"/>
    </source>
</evidence>
<organism evidence="3 4">
    <name type="scientific">Sutterella seckii</name>
    <dbReference type="NCBI Taxonomy" id="1944635"/>
    <lineage>
        <taxon>Bacteria</taxon>
        <taxon>Pseudomonadati</taxon>
        <taxon>Pseudomonadota</taxon>
        <taxon>Betaproteobacteria</taxon>
        <taxon>Burkholderiales</taxon>
        <taxon>Sutterellaceae</taxon>
        <taxon>Sutterella</taxon>
    </lineage>
</organism>
<sequence length="327" mass="35873">MKALRIAFVLVLIALLAGTAWWLRNHEDKAPLTRAWGNVDTRQISLAFEASGRILKLGPQEGAPVKAGEIIGKLDTEALRIERDRAQAELERAEAQASLSREGYRAEDIEAQRAQTLALQSRLELARRTYVRQKELARANVSSRQNLDDAEMSLEAARRELKASEAQLHALESGLRPQEVASAEAAAKSAQAAVASLDYQIEKASILKAPADGIIRTRLAEPGDMASPSRTIYQLSIVSPKWIRTYVTENQLGLVKEGAEALISTDTIGSLNARVSWISSTAEFTPKTVQTAELRTALVYEVRLEAADPENRLRLGQPVTVDFIPGK</sequence>
<proteinExistence type="predicted"/>
<evidence type="ECO:0000313" key="3">
    <source>
        <dbReference type="EMBL" id="KAB7662601.1"/>
    </source>
</evidence>
<evidence type="ECO:0000256" key="1">
    <source>
        <dbReference type="SAM" id="Coils"/>
    </source>
</evidence>
<feature type="coiled-coil region" evidence="1">
    <location>
        <begin position="71"/>
        <end position="103"/>
    </location>
</feature>
<dbReference type="Proteomes" id="UP000430564">
    <property type="component" value="Unassembled WGS sequence"/>
</dbReference>
<dbReference type="RefSeq" id="WP_152157593.1">
    <property type="nucleotide sequence ID" value="NZ_WEHX01000006.1"/>
</dbReference>
<name>A0A6I1ETA0_9BURK</name>
<dbReference type="InterPro" id="IPR059052">
    <property type="entry name" value="HH_YbhG-like"/>
</dbReference>
<dbReference type="OrthoDB" id="9813967at2"/>
<dbReference type="Gene3D" id="2.40.50.100">
    <property type="match status" value="1"/>
</dbReference>